<comment type="cofactor">
    <cofactor evidence="9">
        <name>Mg(2+)</name>
        <dbReference type="ChEBI" id="CHEBI:18420"/>
    </cofactor>
</comment>
<keyword evidence="4 9" id="KW-0347">Helicase</keyword>
<evidence type="ECO:0000256" key="6">
    <source>
        <dbReference type="ARBA" id="ARBA00023125"/>
    </source>
</evidence>
<dbReference type="AlphaFoldDB" id="A0AAE1SE46"/>
<dbReference type="CDD" id="cd18037">
    <property type="entry name" value="DEXSc_Pif1_like"/>
    <property type="match status" value="1"/>
</dbReference>
<dbReference type="Proteomes" id="UP001291623">
    <property type="component" value="Unassembled WGS sequence"/>
</dbReference>
<keyword evidence="7 9" id="KW-0234">DNA repair</keyword>
<dbReference type="PANTHER" id="PTHR47642">
    <property type="entry name" value="ATP-DEPENDENT DNA HELICASE"/>
    <property type="match status" value="1"/>
</dbReference>
<comment type="similarity">
    <text evidence="9">Belongs to the helicase family.</text>
</comment>
<keyword evidence="6" id="KW-0238">DNA-binding</keyword>
<dbReference type="GO" id="GO:0016787">
    <property type="term" value="F:hydrolase activity"/>
    <property type="evidence" value="ECO:0007669"/>
    <property type="project" value="UniProtKB-KW"/>
</dbReference>
<reference evidence="11" key="1">
    <citation type="submission" date="2023-12" db="EMBL/GenBank/DDBJ databases">
        <title>Genome assembly of Anisodus tanguticus.</title>
        <authorList>
            <person name="Wang Y.-J."/>
        </authorList>
    </citation>
    <scope>NUCLEOTIDE SEQUENCE</scope>
    <source>
        <strain evidence="11">KB-2021</strain>
        <tissue evidence="11">Leaf</tissue>
    </source>
</reference>
<keyword evidence="12" id="KW-1185">Reference proteome</keyword>
<evidence type="ECO:0000256" key="7">
    <source>
        <dbReference type="ARBA" id="ARBA00023204"/>
    </source>
</evidence>
<dbReference type="GO" id="GO:0000723">
    <property type="term" value="P:telomere maintenance"/>
    <property type="evidence" value="ECO:0007669"/>
    <property type="project" value="InterPro"/>
</dbReference>
<organism evidence="11 12">
    <name type="scientific">Anisodus tanguticus</name>
    <dbReference type="NCBI Taxonomy" id="243964"/>
    <lineage>
        <taxon>Eukaryota</taxon>
        <taxon>Viridiplantae</taxon>
        <taxon>Streptophyta</taxon>
        <taxon>Embryophyta</taxon>
        <taxon>Tracheophyta</taxon>
        <taxon>Spermatophyta</taxon>
        <taxon>Magnoliopsida</taxon>
        <taxon>eudicotyledons</taxon>
        <taxon>Gunneridae</taxon>
        <taxon>Pentapetalae</taxon>
        <taxon>asterids</taxon>
        <taxon>lamiids</taxon>
        <taxon>Solanales</taxon>
        <taxon>Solanaceae</taxon>
        <taxon>Solanoideae</taxon>
        <taxon>Hyoscyameae</taxon>
        <taxon>Anisodus</taxon>
    </lineage>
</organism>
<evidence type="ECO:0000256" key="9">
    <source>
        <dbReference type="RuleBase" id="RU363044"/>
    </source>
</evidence>
<evidence type="ECO:0000259" key="10">
    <source>
        <dbReference type="SMART" id="SM00382"/>
    </source>
</evidence>
<dbReference type="GO" id="GO:0006281">
    <property type="term" value="P:DNA repair"/>
    <property type="evidence" value="ECO:0007669"/>
    <property type="project" value="UniProtKB-KW"/>
</dbReference>
<dbReference type="GO" id="GO:0043139">
    <property type="term" value="F:5'-3' DNA helicase activity"/>
    <property type="evidence" value="ECO:0007669"/>
    <property type="project" value="UniProtKB-EC"/>
</dbReference>
<dbReference type="InterPro" id="IPR010285">
    <property type="entry name" value="DNA_helicase_pif1-like_DEAD"/>
</dbReference>
<evidence type="ECO:0000256" key="5">
    <source>
        <dbReference type="ARBA" id="ARBA00022840"/>
    </source>
</evidence>
<keyword evidence="2 9" id="KW-0227">DNA damage</keyword>
<name>A0AAE1SE46_9SOLA</name>
<keyword evidence="8" id="KW-0413">Isomerase</keyword>
<dbReference type="EMBL" id="JAVYJV010000006">
    <property type="protein sequence ID" value="KAK4369059.1"/>
    <property type="molecule type" value="Genomic_DNA"/>
</dbReference>
<dbReference type="SUPFAM" id="SSF52540">
    <property type="entry name" value="P-loop containing nucleoside triphosphate hydrolases"/>
    <property type="match status" value="2"/>
</dbReference>
<evidence type="ECO:0000256" key="1">
    <source>
        <dbReference type="ARBA" id="ARBA00022741"/>
    </source>
</evidence>
<evidence type="ECO:0000313" key="11">
    <source>
        <dbReference type="EMBL" id="KAK4369059.1"/>
    </source>
</evidence>
<dbReference type="InterPro" id="IPR049163">
    <property type="entry name" value="Pif1-like_2B_dom"/>
</dbReference>
<keyword evidence="9" id="KW-0233">DNA recombination</keyword>
<keyword evidence="1 9" id="KW-0547">Nucleotide-binding</keyword>
<evidence type="ECO:0000256" key="4">
    <source>
        <dbReference type="ARBA" id="ARBA00022806"/>
    </source>
</evidence>
<keyword evidence="3 9" id="KW-0378">Hydrolase</keyword>
<sequence>MKLSLYTAKTAYRFLSSKATWGSKCWSQISTKSKVKSCRSELISTKMPKVKLTDQQNQILEAISNGNSVFITGSAGTGKTYLLQHIITKLRKIHGKSRVFVTASTGVSACSLNGQTLHSFAGIGLGDASAVDLLSRVALDKRAYKRWNKVRALVIDEISMISGEVFDNLEFIARNIRSEELGCEENIWGGIQLVVSGDFFQLPPVINKKGTKKEFAFEADCWDTCFDMQIELKTIFRQSDEQLIKLLQGIRKGKYDSEDMKLLDQCCSKVEPDSSAIQLYPRIEDVSKVNADRLDRLDEVLYHYQALDSGKDPWKKQLKHGIAPELLKLCVGSRVLLTKNIDVIGGLVNGATGTILDFAVVQDTQKLYDHEISDVCRNGNLLPVVKFDSGQEMMIGLERWYVMEGDEAVAMRKQIPLILAWALSIHKCQGMTLNNLHTDLYRVFGFGMVYVALSRVKSLDGLHLANFNPSKIKANPKVLQFYERLSGEKDEQKEDDATDEI</sequence>
<accession>A0AAE1SE46</accession>
<dbReference type="InterPro" id="IPR003593">
    <property type="entry name" value="AAA+_ATPase"/>
</dbReference>
<evidence type="ECO:0000313" key="12">
    <source>
        <dbReference type="Proteomes" id="UP001291623"/>
    </source>
</evidence>
<proteinExistence type="inferred from homology"/>
<dbReference type="Gene3D" id="3.40.50.300">
    <property type="entry name" value="P-loop containing nucleotide triphosphate hydrolases"/>
    <property type="match status" value="1"/>
</dbReference>
<evidence type="ECO:0000256" key="8">
    <source>
        <dbReference type="ARBA" id="ARBA00023235"/>
    </source>
</evidence>
<protein>
    <recommendedName>
        <fullName evidence="9">ATP-dependent DNA helicase</fullName>
        <ecNumber evidence="9">5.6.2.3</ecNumber>
    </recommendedName>
</protein>
<evidence type="ECO:0000256" key="3">
    <source>
        <dbReference type="ARBA" id="ARBA00022801"/>
    </source>
</evidence>
<dbReference type="InterPro" id="IPR051055">
    <property type="entry name" value="PIF1_helicase"/>
</dbReference>
<dbReference type="SMART" id="SM00382">
    <property type="entry name" value="AAA"/>
    <property type="match status" value="1"/>
</dbReference>
<dbReference type="Pfam" id="PF21530">
    <property type="entry name" value="Pif1_2B_dom"/>
    <property type="match status" value="1"/>
</dbReference>
<dbReference type="InterPro" id="IPR027417">
    <property type="entry name" value="P-loop_NTPase"/>
</dbReference>
<comment type="caution">
    <text evidence="11">The sequence shown here is derived from an EMBL/GenBank/DDBJ whole genome shotgun (WGS) entry which is preliminary data.</text>
</comment>
<evidence type="ECO:0000256" key="2">
    <source>
        <dbReference type="ARBA" id="ARBA00022763"/>
    </source>
</evidence>
<dbReference type="GO" id="GO:0006310">
    <property type="term" value="P:DNA recombination"/>
    <property type="evidence" value="ECO:0007669"/>
    <property type="project" value="UniProtKB-KW"/>
</dbReference>
<keyword evidence="5 9" id="KW-0067">ATP-binding</keyword>
<dbReference type="Pfam" id="PF05970">
    <property type="entry name" value="PIF1"/>
    <property type="match status" value="1"/>
</dbReference>
<dbReference type="PANTHER" id="PTHR47642:SF5">
    <property type="entry name" value="ATP-DEPENDENT DNA HELICASE"/>
    <property type="match status" value="1"/>
</dbReference>
<gene>
    <name evidence="11" type="ORF">RND71_012851</name>
</gene>
<feature type="domain" description="AAA+ ATPase" evidence="10">
    <location>
        <begin position="65"/>
        <end position="236"/>
    </location>
</feature>
<dbReference type="EC" id="5.6.2.3" evidence="9"/>
<dbReference type="CDD" id="cd18809">
    <property type="entry name" value="SF1_C_RecD"/>
    <property type="match status" value="1"/>
</dbReference>
<dbReference type="GO" id="GO:0005524">
    <property type="term" value="F:ATP binding"/>
    <property type="evidence" value="ECO:0007669"/>
    <property type="project" value="UniProtKB-KW"/>
</dbReference>
<comment type="catalytic activity">
    <reaction evidence="9">
        <text>ATP + H2O = ADP + phosphate + H(+)</text>
        <dbReference type="Rhea" id="RHEA:13065"/>
        <dbReference type="ChEBI" id="CHEBI:15377"/>
        <dbReference type="ChEBI" id="CHEBI:15378"/>
        <dbReference type="ChEBI" id="CHEBI:30616"/>
        <dbReference type="ChEBI" id="CHEBI:43474"/>
        <dbReference type="ChEBI" id="CHEBI:456216"/>
        <dbReference type="EC" id="5.6.2.3"/>
    </reaction>
</comment>